<organism evidence="2 3">
    <name type="scientific">Penicillium angulare</name>
    <dbReference type="NCBI Taxonomy" id="116970"/>
    <lineage>
        <taxon>Eukaryota</taxon>
        <taxon>Fungi</taxon>
        <taxon>Dikarya</taxon>
        <taxon>Ascomycota</taxon>
        <taxon>Pezizomycotina</taxon>
        <taxon>Eurotiomycetes</taxon>
        <taxon>Eurotiomycetidae</taxon>
        <taxon>Eurotiales</taxon>
        <taxon>Aspergillaceae</taxon>
        <taxon>Penicillium</taxon>
    </lineage>
</organism>
<evidence type="ECO:0000313" key="2">
    <source>
        <dbReference type="EMBL" id="KAJ5100656.1"/>
    </source>
</evidence>
<reference evidence="2" key="2">
    <citation type="journal article" date="2023" name="IMA Fungus">
        <title>Comparative genomic study of the Penicillium genus elucidates a diverse pangenome and 15 lateral gene transfer events.</title>
        <authorList>
            <person name="Petersen C."/>
            <person name="Sorensen T."/>
            <person name="Nielsen M.R."/>
            <person name="Sondergaard T.E."/>
            <person name="Sorensen J.L."/>
            <person name="Fitzpatrick D.A."/>
            <person name="Frisvad J.C."/>
            <person name="Nielsen K.L."/>
        </authorList>
    </citation>
    <scope>NUCLEOTIDE SEQUENCE</scope>
    <source>
        <strain evidence="2">IBT 30069</strain>
    </source>
</reference>
<evidence type="ECO:0000256" key="1">
    <source>
        <dbReference type="SAM" id="SignalP"/>
    </source>
</evidence>
<proteinExistence type="predicted"/>
<protein>
    <submittedName>
        <fullName evidence="2">Uncharacterized protein</fullName>
    </submittedName>
</protein>
<keyword evidence="1" id="KW-0732">Signal</keyword>
<feature type="signal peptide" evidence="1">
    <location>
        <begin position="1"/>
        <end position="17"/>
    </location>
</feature>
<gene>
    <name evidence="2" type="ORF">N7456_006708</name>
</gene>
<dbReference type="EMBL" id="JAPQKH010000004">
    <property type="protein sequence ID" value="KAJ5100656.1"/>
    <property type="molecule type" value="Genomic_DNA"/>
</dbReference>
<sequence length="206" mass="22571">MLLGNFLISALTVVCHAGLLEERQHHGTSWSLYAYGGSINGLPVFYGDAVLPSRLGQNRLCLEFHCKDWQECVLRSTWIAHVNATQPEMSTRSINPTAPNFGFSSSDPKSMVLYLTESSSPTNPVGFTAPTNTSGKLVDAFYLHSFDVLLKRRTASFYARPDPDGSYTLMWSTDRNNGFVPVLLKTIGLWPQPVVPGLGNAAVTST</sequence>
<feature type="chain" id="PRO_5040862597" evidence="1">
    <location>
        <begin position="18"/>
        <end position="206"/>
    </location>
</feature>
<evidence type="ECO:0000313" key="3">
    <source>
        <dbReference type="Proteomes" id="UP001149165"/>
    </source>
</evidence>
<accession>A0A9W9FI83</accession>
<keyword evidence="3" id="KW-1185">Reference proteome</keyword>
<dbReference type="AlphaFoldDB" id="A0A9W9FI83"/>
<name>A0A9W9FI83_9EURO</name>
<dbReference type="Proteomes" id="UP001149165">
    <property type="component" value="Unassembled WGS sequence"/>
</dbReference>
<reference evidence="2" key="1">
    <citation type="submission" date="2022-11" db="EMBL/GenBank/DDBJ databases">
        <authorList>
            <person name="Petersen C."/>
        </authorList>
    </citation>
    <scope>NUCLEOTIDE SEQUENCE</scope>
    <source>
        <strain evidence="2">IBT 30069</strain>
    </source>
</reference>
<dbReference type="OrthoDB" id="5230873at2759"/>
<comment type="caution">
    <text evidence="2">The sequence shown here is derived from an EMBL/GenBank/DDBJ whole genome shotgun (WGS) entry which is preliminary data.</text>
</comment>